<evidence type="ECO:0000313" key="3">
    <source>
        <dbReference type="Proteomes" id="UP001229251"/>
    </source>
</evidence>
<dbReference type="RefSeq" id="WP_129752925.1">
    <property type="nucleotide sequence ID" value="NZ_JASOOE010000014.1"/>
</dbReference>
<sequence>MLGKAFKELKAHFGFYISLITIQVILILLITMVSGWFSPLENMLLNTTGGSSTDYSAITYQLSTNSSWVPVVIGLITSLFTLMLSMLTQRSIFQKLNFPEMRLGEAAYFNTGLADWLRLPIKLFLLTLFSGLIQAGAFMLFLGPILLMSGNQMTPMKLSFAIVFALIITLIVNTLFISINYLVAYDVERKYGLWATFTKSIRIGRKYFGRLLGMILLTALLSFIFGGLPFVLIAVYYRIIVNPILIIGLAVLIVFLLGYFVIYPWIMIYISLVMNEIFAVEY</sequence>
<dbReference type="AlphaFoldDB" id="A0AAJ1V608"/>
<dbReference type="Proteomes" id="UP001229251">
    <property type="component" value="Unassembled WGS sequence"/>
</dbReference>
<feature type="transmembrane region" description="Helical" evidence="1">
    <location>
        <begin position="68"/>
        <end position="87"/>
    </location>
</feature>
<gene>
    <name evidence="2" type="ORF">QP433_07180</name>
</gene>
<proteinExistence type="predicted"/>
<protein>
    <submittedName>
        <fullName evidence="2">Uncharacterized protein</fullName>
    </submittedName>
</protein>
<accession>A0AAJ1V608</accession>
<feature type="transmembrane region" description="Helical" evidence="1">
    <location>
        <begin position="158"/>
        <end position="183"/>
    </location>
</feature>
<keyword evidence="1" id="KW-0812">Transmembrane</keyword>
<organism evidence="2 3">
    <name type="scientific">Facklamia hominis</name>
    <dbReference type="NCBI Taxonomy" id="178214"/>
    <lineage>
        <taxon>Bacteria</taxon>
        <taxon>Bacillati</taxon>
        <taxon>Bacillota</taxon>
        <taxon>Bacilli</taxon>
        <taxon>Lactobacillales</taxon>
        <taxon>Aerococcaceae</taxon>
        <taxon>Facklamia</taxon>
    </lineage>
</organism>
<feature type="transmembrane region" description="Helical" evidence="1">
    <location>
        <begin position="211"/>
        <end position="237"/>
    </location>
</feature>
<reference evidence="2" key="1">
    <citation type="submission" date="2023-05" db="EMBL/GenBank/DDBJ databases">
        <title>Cataloging the Phylogenetic Diversity of Human Bladder Bacteria.</title>
        <authorList>
            <person name="Du J."/>
        </authorList>
    </citation>
    <scope>NUCLEOTIDE SEQUENCE</scope>
    <source>
        <strain evidence="2">UMB1231</strain>
    </source>
</reference>
<feature type="transmembrane region" description="Helical" evidence="1">
    <location>
        <begin position="243"/>
        <end position="266"/>
    </location>
</feature>
<name>A0AAJ1V608_9LACT</name>
<comment type="caution">
    <text evidence="2">The sequence shown here is derived from an EMBL/GenBank/DDBJ whole genome shotgun (WGS) entry which is preliminary data.</text>
</comment>
<feature type="transmembrane region" description="Helical" evidence="1">
    <location>
        <begin position="12"/>
        <end position="37"/>
    </location>
</feature>
<dbReference type="EMBL" id="JASOOE010000014">
    <property type="protein sequence ID" value="MDK7187759.1"/>
    <property type="molecule type" value="Genomic_DNA"/>
</dbReference>
<evidence type="ECO:0000313" key="2">
    <source>
        <dbReference type="EMBL" id="MDK7187759.1"/>
    </source>
</evidence>
<evidence type="ECO:0000256" key="1">
    <source>
        <dbReference type="SAM" id="Phobius"/>
    </source>
</evidence>
<keyword evidence="1" id="KW-0472">Membrane</keyword>
<keyword evidence="1" id="KW-1133">Transmembrane helix</keyword>
<feature type="transmembrane region" description="Helical" evidence="1">
    <location>
        <begin position="123"/>
        <end position="146"/>
    </location>
</feature>